<dbReference type="PATRIC" id="fig|1121326.3.peg.5395"/>
<accession>A0A162R4X7</accession>
<sequence length="53" mass="6231">MSCYRKGCRCCKYRYFGCCDLCNILGLGPDSELLLIIVIGKFWCKYRGFKNMF</sequence>
<comment type="caution">
    <text evidence="1">The sequence shown here is derived from an EMBL/GenBank/DDBJ whole genome shotgun (WGS) entry which is preliminary data.</text>
</comment>
<dbReference type="STRING" id="1121326.CLMAG_53330"/>
<dbReference type="EMBL" id="LWAE01000009">
    <property type="protein sequence ID" value="KZL89429.1"/>
    <property type="molecule type" value="Genomic_DNA"/>
</dbReference>
<organism evidence="1 2">
    <name type="scientific">Clostridium magnum DSM 2767</name>
    <dbReference type="NCBI Taxonomy" id="1121326"/>
    <lineage>
        <taxon>Bacteria</taxon>
        <taxon>Bacillati</taxon>
        <taxon>Bacillota</taxon>
        <taxon>Clostridia</taxon>
        <taxon>Eubacteriales</taxon>
        <taxon>Clostridiaceae</taxon>
        <taxon>Clostridium</taxon>
    </lineage>
</organism>
<evidence type="ECO:0000313" key="2">
    <source>
        <dbReference type="Proteomes" id="UP000076603"/>
    </source>
</evidence>
<dbReference type="RefSeq" id="WP_161487032.1">
    <property type="nucleotide sequence ID" value="NZ_FQXL01000018.1"/>
</dbReference>
<dbReference type="Proteomes" id="UP000076603">
    <property type="component" value="Unassembled WGS sequence"/>
</dbReference>
<name>A0A162R4X7_9CLOT</name>
<gene>
    <name evidence="1" type="ORF">CLMAG_53330</name>
</gene>
<proteinExistence type="predicted"/>
<reference evidence="1 2" key="1">
    <citation type="submission" date="2016-04" db="EMBL/GenBank/DDBJ databases">
        <title>Genome sequence of Clostridium magnum DSM 2767.</title>
        <authorList>
            <person name="Poehlein A."/>
            <person name="Uhlig R."/>
            <person name="Fischer R."/>
            <person name="Bahl H."/>
            <person name="Daniel R."/>
        </authorList>
    </citation>
    <scope>NUCLEOTIDE SEQUENCE [LARGE SCALE GENOMIC DNA]</scope>
    <source>
        <strain evidence="1 2">DSM 2767</strain>
    </source>
</reference>
<protein>
    <submittedName>
        <fullName evidence="1">Uncharacterized protein</fullName>
    </submittedName>
</protein>
<dbReference type="AlphaFoldDB" id="A0A162R4X7"/>
<keyword evidence="2" id="KW-1185">Reference proteome</keyword>
<evidence type="ECO:0000313" key="1">
    <source>
        <dbReference type="EMBL" id="KZL89429.1"/>
    </source>
</evidence>